<evidence type="ECO:0000256" key="3">
    <source>
        <dbReference type="ARBA" id="ARBA00018111"/>
    </source>
</evidence>
<reference evidence="9 10" key="1">
    <citation type="submission" date="2021-03" db="EMBL/GenBank/DDBJ databases">
        <title>Antimicrobial resistance genes in bacteria isolated from Japanese honey, and their potential for conferring macrolide and lincosamide resistance in the American foulbrood pathogen Paenibacillus larvae.</title>
        <authorList>
            <person name="Okamoto M."/>
            <person name="Kumagai M."/>
            <person name="Kanamori H."/>
            <person name="Takamatsu D."/>
        </authorList>
    </citation>
    <scope>NUCLEOTIDE SEQUENCE [LARGE SCALE GENOMIC DNA]</scope>
    <source>
        <strain evidence="9 10">J1TS3</strain>
    </source>
</reference>
<dbReference type="PANTHER" id="PTHR33602">
    <property type="entry name" value="REGULATORY PROTEIN RECX FAMILY PROTEIN"/>
    <property type="match status" value="1"/>
</dbReference>
<feature type="domain" description="RecX third three-helical" evidence="7">
    <location>
        <begin position="162"/>
        <end position="207"/>
    </location>
</feature>
<dbReference type="Pfam" id="PF02631">
    <property type="entry name" value="RecX_HTH2"/>
    <property type="match status" value="1"/>
</dbReference>
<comment type="similarity">
    <text evidence="2 5">Belongs to the RecX family.</text>
</comment>
<dbReference type="Proteomes" id="UP000680279">
    <property type="component" value="Unassembled WGS sequence"/>
</dbReference>
<dbReference type="Gene3D" id="1.10.10.10">
    <property type="entry name" value="Winged helix-like DNA-binding domain superfamily/Winged helix DNA-binding domain"/>
    <property type="match status" value="4"/>
</dbReference>
<dbReference type="InterPro" id="IPR003783">
    <property type="entry name" value="Regulatory_RecX"/>
</dbReference>
<evidence type="ECO:0000256" key="5">
    <source>
        <dbReference type="HAMAP-Rule" id="MF_01114"/>
    </source>
</evidence>
<dbReference type="PANTHER" id="PTHR33602:SF1">
    <property type="entry name" value="REGULATORY PROTEIN RECX FAMILY PROTEIN"/>
    <property type="match status" value="1"/>
</dbReference>
<feature type="domain" description="RecX third three-helical" evidence="7">
    <location>
        <begin position="218"/>
        <end position="264"/>
    </location>
</feature>
<evidence type="ECO:0000256" key="2">
    <source>
        <dbReference type="ARBA" id="ARBA00009695"/>
    </source>
</evidence>
<dbReference type="InterPro" id="IPR053926">
    <property type="entry name" value="RecX_HTH_1st"/>
</dbReference>
<evidence type="ECO:0000259" key="8">
    <source>
        <dbReference type="Pfam" id="PF21982"/>
    </source>
</evidence>
<dbReference type="NCBIfam" id="NF010733">
    <property type="entry name" value="PRK14135.1"/>
    <property type="match status" value="1"/>
</dbReference>
<evidence type="ECO:0000259" key="6">
    <source>
        <dbReference type="Pfam" id="PF02631"/>
    </source>
</evidence>
<accession>A0ABQ4KEA1</accession>
<dbReference type="Pfam" id="PF21981">
    <property type="entry name" value="RecX_HTH3"/>
    <property type="match status" value="2"/>
</dbReference>
<comment type="subcellular location">
    <subcellularLocation>
        <location evidence="1 5">Cytoplasm</location>
    </subcellularLocation>
</comment>
<dbReference type="HAMAP" id="MF_01114">
    <property type="entry name" value="RecX"/>
    <property type="match status" value="1"/>
</dbReference>
<dbReference type="InterPro" id="IPR036388">
    <property type="entry name" value="WH-like_DNA-bd_sf"/>
</dbReference>
<dbReference type="Pfam" id="PF21982">
    <property type="entry name" value="RecX_HTH1"/>
    <property type="match status" value="1"/>
</dbReference>
<proteinExistence type="inferred from homology"/>
<protein>
    <recommendedName>
        <fullName evidence="3 5">Regulatory protein RecX</fullName>
    </recommendedName>
</protein>
<feature type="domain" description="RecX first three-helical" evidence="8">
    <location>
        <begin position="67"/>
        <end position="106"/>
    </location>
</feature>
<dbReference type="EMBL" id="BOQT01000028">
    <property type="protein sequence ID" value="GIN23203.1"/>
    <property type="molecule type" value="Genomic_DNA"/>
</dbReference>
<sequence length="271" mass="32228">MRVKKMPVITKISVQKKNQSRYNIFLDKVYAFAVDEDTLIKYHLVKGKELSDQDLTRIQHEDEIRKAYHSAIQFLSYRMRSALEIRVHLQRKEWSDSIIDAVLQELTDRKYIDDYEFAKAYVRTYANSGKKGPIVLKRELTNKGISEDTINAALEEYNKEHQVEDAIRLGDKYAVQYKKLSERMLKRKLEYILSTKGFPFDIIQAALEAIDYEKDEELEWKTLKGEAEKAKRRYKRFTGHEYRQRMQQALFRKGFTIDMINRFLDEDTGEE</sequence>
<evidence type="ECO:0000313" key="10">
    <source>
        <dbReference type="Proteomes" id="UP000680279"/>
    </source>
</evidence>
<dbReference type="RefSeq" id="WP_245542445.1">
    <property type="nucleotide sequence ID" value="NZ_BOQT01000028.1"/>
</dbReference>
<comment type="caution">
    <text evidence="9">The sequence shown here is derived from an EMBL/GenBank/DDBJ whole genome shotgun (WGS) entry which is preliminary data.</text>
</comment>
<evidence type="ECO:0000256" key="4">
    <source>
        <dbReference type="ARBA" id="ARBA00022490"/>
    </source>
</evidence>
<gene>
    <name evidence="5 9" type="primary">recX</name>
    <name evidence="9" type="ORF">J1TS3_43370</name>
</gene>
<evidence type="ECO:0000313" key="9">
    <source>
        <dbReference type="EMBL" id="GIN23203.1"/>
    </source>
</evidence>
<dbReference type="InterPro" id="IPR053925">
    <property type="entry name" value="RecX_HTH_3rd"/>
</dbReference>
<feature type="domain" description="RecX second three-helical" evidence="6">
    <location>
        <begin position="113"/>
        <end position="154"/>
    </location>
</feature>
<organism evidence="9 10">
    <name type="scientific">Siminovitchia fordii</name>
    <dbReference type="NCBI Taxonomy" id="254759"/>
    <lineage>
        <taxon>Bacteria</taxon>
        <taxon>Bacillati</taxon>
        <taxon>Bacillota</taxon>
        <taxon>Bacilli</taxon>
        <taxon>Bacillales</taxon>
        <taxon>Bacillaceae</taxon>
        <taxon>Siminovitchia</taxon>
    </lineage>
</organism>
<evidence type="ECO:0000259" key="7">
    <source>
        <dbReference type="Pfam" id="PF21981"/>
    </source>
</evidence>
<keyword evidence="10" id="KW-1185">Reference proteome</keyword>
<keyword evidence="4 5" id="KW-0963">Cytoplasm</keyword>
<comment type="function">
    <text evidence="5">Modulates RecA activity.</text>
</comment>
<evidence type="ECO:0000256" key="1">
    <source>
        <dbReference type="ARBA" id="ARBA00004496"/>
    </source>
</evidence>
<name>A0ABQ4KEA1_9BACI</name>
<dbReference type="InterPro" id="IPR053924">
    <property type="entry name" value="RecX_HTH_2nd"/>
</dbReference>